<dbReference type="RefSeq" id="XP_007920241.1">
    <property type="nucleotide sequence ID" value="XM_007922050.1"/>
</dbReference>
<dbReference type="GO" id="GO:0016034">
    <property type="term" value="F:maleylacetoacetate isomerase activity"/>
    <property type="evidence" value="ECO:0007669"/>
    <property type="project" value="TreeGrafter"/>
</dbReference>
<sequence length="211" mass="23855">MPYTLHTNWRSTCSSRLRIALNLKHIPYKPIYVDLDRGEQHHESYLAVNPSGTVPCLQSEDGKVLITQSLAAIEFLDEVHPDSTPRLSSRASFTPLTSIHHCHRLTSTRVSKDMVALGGFGERIFEESLSEGTCCVRSSVIGGKIGILLVISSLWLMFAWFLLFGRLGCLSLMLRLFFPKIWSVYLLMMERRVDAEAHWKQQPDCPGGDFT</sequence>
<dbReference type="PANTHER" id="PTHR42673">
    <property type="entry name" value="MALEYLACETOACETATE ISOMERASE"/>
    <property type="match status" value="1"/>
</dbReference>
<dbReference type="PANTHER" id="PTHR42673:SF4">
    <property type="entry name" value="MALEYLACETOACETATE ISOMERASE"/>
    <property type="match status" value="1"/>
</dbReference>
<dbReference type="AlphaFoldDB" id="N1Q689"/>
<dbReference type="OrthoDB" id="3632709at2759"/>
<dbReference type="SUPFAM" id="SSF52833">
    <property type="entry name" value="Thioredoxin-like"/>
    <property type="match status" value="1"/>
</dbReference>
<gene>
    <name evidence="3" type="ORF">MYCFIDRAFT_62532</name>
</gene>
<dbReference type="Proteomes" id="UP000016932">
    <property type="component" value="Unassembled WGS sequence"/>
</dbReference>
<keyword evidence="4" id="KW-1185">Reference proteome</keyword>
<name>N1Q689_PSEFD</name>
<feature type="transmembrane region" description="Helical" evidence="1">
    <location>
        <begin position="145"/>
        <end position="164"/>
    </location>
</feature>
<proteinExistence type="predicted"/>
<dbReference type="GO" id="GO:0006559">
    <property type="term" value="P:L-phenylalanine catabolic process"/>
    <property type="evidence" value="ECO:0007669"/>
    <property type="project" value="TreeGrafter"/>
</dbReference>
<dbReference type="PROSITE" id="PS50404">
    <property type="entry name" value="GST_NTER"/>
    <property type="match status" value="1"/>
</dbReference>
<dbReference type="eggNOG" id="KOG0868">
    <property type="taxonomic scope" value="Eukaryota"/>
</dbReference>
<dbReference type="Gene3D" id="3.40.30.10">
    <property type="entry name" value="Glutaredoxin"/>
    <property type="match status" value="1"/>
</dbReference>
<dbReference type="InterPro" id="IPR036249">
    <property type="entry name" value="Thioredoxin-like_sf"/>
</dbReference>
<dbReference type="EMBL" id="KB446555">
    <property type="protein sequence ID" value="EME87739.1"/>
    <property type="molecule type" value="Genomic_DNA"/>
</dbReference>
<organism evidence="3 4">
    <name type="scientific">Pseudocercospora fijiensis (strain CIRAD86)</name>
    <name type="common">Black leaf streak disease fungus</name>
    <name type="synonym">Mycosphaerella fijiensis</name>
    <dbReference type="NCBI Taxonomy" id="383855"/>
    <lineage>
        <taxon>Eukaryota</taxon>
        <taxon>Fungi</taxon>
        <taxon>Dikarya</taxon>
        <taxon>Ascomycota</taxon>
        <taxon>Pezizomycotina</taxon>
        <taxon>Dothideomycetes</taxon>
        <taxon>Dothideomycetidae</taxon>
        <taxon>Mycosphaerellales</taxon>
        <taxon>Mycosphaerellaceae</taxon>
        <taxon>Pseudocercospora</taxon>
    </lineage>
</organism>
<evidence type="ECO:0000259" key="2">
    <source>
        <dbReference type="PROSITE" id="PS50404"/>
    </source>
</evidence>
<dbReference type="GO" id="GO:0005739">
    <property type="term" value="C:mitochondrion"/>
    <property type="evidence" value="ECO:0007669"/>
    <property type="project" value="TreeGrafter"/>
</dbReference>
<keyword evidence="1" id="KW-1133">Transmembrane helix</keyword>
<dbReference type="VEuPathDB" id="FungiDB:MYCFIDRAFT_62532"/>
<dbReference type="GO" id="GO:0006749">
    <property type="term" value="P:glutathione metabolic process"/>
    <property type="evidence" value="ECO:0007669"/>
    <property type="project" value="TreeGrafter"/>
</dbReference>
<dbReference type="Pfam" id="PF13409">
    <property type="entry name" value="GST_N_2"/>
    <property type="match status" value="1"/>
</dbReference>
<dbReference type="KEGG" id="pfj:MYCFIDRAFT_62532"/>
<dbReference type="InterPro" id="IPR004045">
    <property type="entry name" value="Glutathione_S-Trfase_N"/>
</dbReference>
<dbReference type="GeneID" id="19340683"/>
<protein>
    <recommendedName>
        <fullName evidence="2">GST N-terminal domain-containing protein</fullName>
    </recommendedName>
</protein>
<feature type="domain" description="GST N-terminal" evidence="2">
    <location>
        <begin position="1"/>
        <end position="84"/>
    </location>
</feature>
<keyword evidence="1" id="KW-0812">Transmembrane</keyword>
<evidence type="ECO:0000313" key="4">
    <source>
        <dbReference type="Proteomes" id="UP000016932"/>
    </source>
</evidence>
<evidence type="ECO:0000256" key="1">
    <source>
        <dbReference type="SAM" id="Phobius"/>
    </source>
</evidence>
<reference evidence="3 4" key="1">
    <citation type="journal article" date="2012" name="PLoS Pathog.">
        <title>Diverse lifestyles and strategies of plant pathogenesis encoded in the genomes of eighteen Dothideomycetes fungi.</title>
        <authorList>
            <person name="Ohm R.A."/>
            <person name="Feau N."/>
            <person name="Henrissat B."/>
            <person name="Schoch C.L."/>
            <person name="Horwitz B.A."/>
            <person name="Barry K.W."/>
            <person name="Condon B.J."/>
            <person name="Copeland A.C."/>
            <person name="Dhillon B."/>
            <person name="Glaser F."/>
            <person name="Hesse C.N."/>
            <person name="Kosti I."/>
            <person name="LaButti K."/>
            <person name="Lindquist E.A."/>
            <person name="Lucas S."/>
            <person name="Salamov A.A."/>
            <person name="Bradshaw R.E."/>
            <person name="Ciuffetti L."/>
            <person name="Hamelin R.C."/>
            <person name="Kema G.H.J."/>
            <person name="Lawrence C."/>
            <person name="Scott J.A."/>
            <person name="Spatafora J.W."/>
            <person name="Turgeon B.G."/>
            <person name="de Wit P.J.G.M."/>
            <person name="Zhong S."/>
            <person name="Goodwin S.B."/>
            <person name="Grigoriev I.V."/>
        </authorList>
    </citation>
    <scope>NUCLEOTIDE SEQUENCE [LARGE SCALE GENOMIC DNA]</scope>
    <source>
        <strain evidence="3 4">CIRAD86</strain>
    </source>
</reference>
<dbReference type="GO" id="GO:0004364">
    <property type="term" value="F:glutathione transferase activity"/>
    <property type="evidence" value="ECO:0007669"/>
    <property type="project" value="TreeGrafter"/>
</dbReference>
<accession>N1Q689</accession>
<keyword evidence="1" id="KW-0472">Membrane</keyword>
<dbReference type="HOGENOM" id="CLU_011226_20_0_1"/>
<dbReference type="STRING" id="383855.N1Q689"/>
<evidence type="ECO:0000313" key="3">
    <source>
        <dbReference type="EMBL" id="EME87739.1"/>
    </source>
</evidence>